<dbReference type="InterPro" id="IPR041698">
    <property type="entry name" value="Methyltransf_25"/>
</dbReference>
<dbReference type="SUPFAM" id="SSF53335">
    <property type="entry name" value="S-adenosyl-L-methionine-dependent methyltransferases"/>
    <property type="match status" value="1"/>
</dbReference>
<dbReference type="KEGG" id="cgh:CGC50_10235"/>
<organism evidence="4 5">
    <name type="scientific">Capnocytophaga gingivalis</name>
    <dbReference type="NCBI Taxonomy" id="1017"/>
    <lineage>
        <taxon>Bacteria</taxon>
        <taxon>Pseudomonadati</taxon>
        <taxon>Bacteroidota</taxon>
        <taxon>Flavobacteriia</taxon>
        <taxon>Flavobacteriales</taxon>
        <taxon>Flavobacteriaceae</taxon>
        <taxon>Capnocytophaga</taxon>
    </lineage>
</organism>
<dbReference type="Proteomes" id="UP000217250">
    <property type="component" value="Chromosome"/>
</dbReference>
<sequence length="247" mass="28293">MNHTENTQNQWTKDLALYIQHLVSPDGRDTFESTPLLAEKLYELSSYKEGDTLLDLGCGWGKSLAPFVPHFKELIGVDMSVENLDRAKAIYQAQPNVRFEQGKIQELNLPAQSVDVMITALALHQIPLEEFYGVCQKLHTILKNEGELLMADELILFNPEENIPLFDSVYRYLLANTTPKAVYEQYIKPYLEEGHKYTFEEMKENTPPEYQFHALIEVETLLATAGFKVKEVVEVTPFFGFLKIVKS</sequence>
<evidence type="ECO:0000256" key="1">
    <source>
        <dbReference type="ARBA" id="ARBA00022603"/>
    </source>
</evidence>
<dbReference type="InterPro" id="IPR051052">
    <property type="entry name" value="Diverse_substrate_MTase"/>
</dbReference>
<accession>A0A250FU19</accession>
<dbReference type="Pfam" id="PF13649">
    <property type="entry name" value="Methyltransf_25"/>
    <property type="match status" value="1"/>
</dbReference>
<evidence type="ECO:0000259" key="3">
    <source>
        <dbReference type="Pfam" id="PF13649"/>
    </source>
</evidence>
<gene>
    <name evidence="4" type="ORF">CGC50_10235</name>
</gene>
<dbReference type="InterPro" id="IPR029063">
    <property type="entry name" value="SAM-dependent_MTases_sf"/>
</dbReference>
<dbReference type="GO" id="GO:0032259">
    <property type="term" value="P:methylation"/>
    <property type="evidence" value="ECO:0007669"/>
    <property type="project" value="UniProtKB-KW"/>
</dbReference>
<dbReference type="EMBL" id="CP022386">
    <property type="protein sequence ID" value="ATA87496.1"/>
    <property type="molecule type" value="Genomic_DNA"/>
</dbReference>
<name>A0A250FU19_9FLAO</name>
<feature type="domain" description="Methyltransferase" evidence="3">
    <location>
        <begin position="54"/>
        <end position="146"/>
    </location>
</feature>
<dbReference type="RefSeq" id="WP_095910749.1">
    <property type="nucleotide sequence ID" value="NZ_CP022386.1"/>
</dbReference>
<keyword evidence="1 4" id="KW-0489">Methyltransferase</keyword>
<protein>
    <submittedName>
        <fullName evidence="4">SAM-dependent methyltransferase</fullName>
    </submittedName>
</protein>
<dbReference type="GO" id="GO:0008168">
    <property type="term" value="F:methyltransferase activity"/>
    <property type="evidence" value="ECO:0007669"/>
    <property type="project" value="UniProtKB-KW"/>
</dbReference>
<dbReference type="PANTHER" id="PTHR44942">
    <property type="entry name" value="METHYLTRANSF_11 DOMAIN-CONTAINING PROTEIN"/>
    <property type="match status" value="1"/>
</dbReference>
<dbReference type="AlphaFoldDB" id="A0A250FU19"/>
<dbReference type="GeneID" id="84808931"/>
<evidence type="ECO:0000256" key="2">
    <source>
        <dbReference type="ARBA" id="ARBA00022679"/>
    </source>
</evidence>
<evidence type="ECO:0000313" key="4">
    <source>
        <dbReference type="EMBL" id="ATA87496.1"/>
    </source>
</evidence>
<dbReference type="PANTHER" id="PTHR44942:SF4">
    <property type="entry name" value="METHYLTRANSFERASE TYPE 11 DOMAIN-CONTAINING PROTEIN"/>
    <property type="match status" value="1"/>
</dbReference>
<reference evidence="5" key="1">
    <citation type="submission" date="2017-06" db="EMBL/GenBank/DDBJ databases">
        <title>Capnocytophaga spp. assemblies.</title>
        <authorList>
            <person name="Gulvik C.A."/>
        </authorList>
    </citation>
    <scope>NUCLEOTIDE SEQUENCE [LARGE SCALE GENOMIC DNA]</scope>
    <source>
        <strain evidence="5">H1496</strain>
    </source>
</reference>
<dbReference type="Gene3D" id="3.40.50.150">
    <property type="entry name" value="Vaccinia Virus protein VP39"/>
    <property type="match status" value="1"/>
</dbReference>
<evidence type="ECO:0000313" key="5">
    <source>
        <dbReference type="Proteomes" id="UP000217250"/>
    </source>
</evidence>
<dbReference type="CDD" id="cd02440">
    <property type="entry name" value="AdoMet_MTases"/>
    <property type="match status" value="1"/>
</dbReference>
<dbReference type="OrthoDB" id="9777830at2"/>
<keyword evidence="2 4" id="KW-0808">Transferase</keyword>
<proteinExistence type="predicted"/>